<evidence type="ECO:0000256" key="2">
    <source>
        <dbReference type="SAM" id="Coils"/>
    </source>
</evidence>
<reference evidence="3" key="1">
    <citation type="submission" date="2018-06" db="EMBL/GenBank/DDBJ databases">
        <authorList>
            <person name="Zhirakovskaya E."/>
        </authorList>
    </citation>
    <scope>NUCLEOTIDE SEQUENCE</scope>
</reference>
<accession>A0A3B1AWW3</accession>
<evidence type="ECO:0000313" key="3">
    <source>
        <dbReference type="EMBL" id="VAX04163.1"/>
    </source>
</evidence>
<organism evidence="3">
    <name type="scientific">hydrothermal vent metagenome</name>
    <dbReference type="NCBI Taxonomy" id="652676"/>
    <lineage>
        <taxon>unclassified sequences</taxon>
        <taxon>metagenomes</taxon>
        <taxon>ecological metagenomes</taxon>
    </lineage>
</organism>
<keyword evidence="1" id="KW-0732">Signal</keyword>
<dbReference type="EMBL" id="UOFU01000367">
    <property type="protein sequence ID" value="VAX04163.1"/>
    <property type="molecule type" value="Genomic_DNA"/>
</dbReference>
<sequence length="251" mass="27924">MTLASKIHKLLLTALLGMALPAHAAFITDRIEVPLYTEKHNQGAVLKKLLSGTQVDILIKDGKFARISTRDGTSGWIEFKYVSAEKPLGLEYLELRSQYKALQQELAAARQAPEAPQETTRPGISEEELAALRQDAKDTSWMKAEMSKARKQAKKLENELKTLRTNALKQSDDSSIVQEELTQLRTQNQDLEARLAAALLINEEQRATEATVIETVATVEIETHPARSESNIWPVNLEWFFGGLAAAFILG</sequence>
<dbReference type="NCBIfam" id="TIGR04211">
    <property type="entry name" value="SH3_and_anchor"/>
    <property type="match status" value="1"/>
</dbReference>
<dbReference type="AlphaFoldDB" id="A0A3B1AWW3"/>
<name>A0A3B1AWW3_9ZZZZ</name>
<evidence type="ECO:0000256" key="1">
    <source>
        <dbReference type="ARBA" id="ARBA00022729"/>
    </source>
</evidence>
<keyword evidence="2" id="KW-0175">Coiled coil</keyword>
<proteinExistence type="predicted"/>
<dbReference type="InterPro" id="IPR016476">
    <property type="entry name" value="SH3_dom_pro"/>
</dbReference>
<protein>
    <recommendedName>
        <fullName evidence="4">SH3b domain-containing protein</fullName>
    </recommendedName>
</protein>
<feature type="coiled-coil region" evidence="2">
    <location>
        <begin position="139"/>
        <end position="201"/>
    </location>
</feature>
<evidence type="ECO:0008006" key="4">
    <source>
        <dbReference type="Google" id="ProtNLM"/>
    </source>
</evidence>
<gene>
    <name evidence="3" type="ORF">MNBD_GAMMA20-1419</name>
</gene>
<feature type="non-terminal residue" evidence="3">
    <location>
        <position position="251"/>
    </location>
</feature>
<dbReference type="Gene3D" id="2.30.30.40">
    <property type="entry name" value="SH3 Domains"/>
    <property type="match status" value="1"/>
</dbReference>